<dbReference type="EMBL" id="FILL01000009">
    <property type="protein sequence ID" value="CYX48161.1"/>
    <property type="molecule type" value="Genomic_DNA"/>
</dbReference>
<dbReference type="Proteomes" id="UP000072530">
    <property type="component" value="Unassembled WGS sequence"/>
</dbReference>
<organism evidence="4 5">
    <name type="scientific">Streptococcus suis</name>
    <dbReference type="NCBI Taxonomy" id="1307"/>
    <lineage>
        <taxon>Bacteria</taxon>
        <taxon>Bacillati</taxon>
        <taxon>Bacillota</taxon>
        <taxon>Bacilli</taxon>
        <taxon>Lactobacillales</taxon>
        <taxon>Streptococcaceae</taxon>
        <taxon>Streptococcus</taxon>
    </lineage>
</organism>
<sequence>MKKIIPFFILIITFLGVAIYLTLESDKTDVEIAKSWTVTGKEMNTIEIYGSEQPFELEIVETDQEVTTISLTGKISEAAMSTLEKADISENDAYIPLGKKGFKLVTVASGKSSLKAKIELAKGATFKEIYVDTWNGTVEITLPRSYDGGFDVKLNSGAKLLEVPEEGANKESILKIDAYADVSIRKGD</sequence>
<keyword evidence="1" id="KW-1133">Transmembrane helix</keyword>
<evidence type="ECO:0000313" key="6">
    <source>
        <dbReference type="Proteomes" id="UP000072530"/>
    </source>
</evidence>
<dbReference type="Proteomes" id="UP000073485">
    <property type="component" value="Unassembled WGS sequence"/>
</dbReference>
<dbReference type="RefSeq" id="WP_044669697.1">
    <property type="nucleotide sequence ID" value="NZ_CEDJ01000007.1"/>
</dbReference>
<keyword evidence="1" id="KW-0472">Membrane</keyword>
<protein>
    <recommendedName>
        <fullName evidence="8">DUF2154 domain-containing protein</fullName>
    </recommendedName>
</protein>
<proteinExistence type="predicted"/>
<name>A0A0Z8DL58_STRSU</name>
<evidence type="ECO:0000256" key="1">
    <source>
        <dbReference type="SAM" id="Phobius"/>
    </source>
</evidence>
<evidence type="ECO:0000313" key="5">
    <source>
        <dbReference type="Proteomes" id="UP000072353"/>
    </source>
</evidence>
<evidence type="ECO:0000313" key="7">
    <source>
        <dbReference type="Proteomes" id="UP000073485"/>
    </source>
</evidence>
<keyword evidence="1" id="KW-0812">Transmembrane</keyword>
<gene>
    <name evidence="2" type="ORF">ERS132393_00568</name>
    <name evidence="3" type="ORF">ERS132410_01929</name>
    <name evidence="4" type="ORF">ERS132521_01165</name>
</gene>
<evidence type="ECO:0000313" key="4">
    <source>
        <dbReference type="EMBL" id="CYX48161.1"/>
    </source>
</evidence>
<dbReference type="Proteomes" id="UP000072353">
    <property type="component" value="Unassembled WGS sequence"/>
</dbReference>
<evidence type="ECO:0008006" key="8">
    <source>
        <dbReference type="Google" id="ProtNLM"/>
    </source>
</evidence>
<evidence type="ECO:0000313" key="3">
    <source>
        <dbReference type="EMBL" id="CYV09564.1"/>
    </source>
</evidence>
<reference evidence="5 6" key="1">
    <citation type="submission" date="2016-02" db="EMBL/GenBank/DDBJ databases">
        <authorList>
            <consortium name="Pathogen Informatics"/>
        </authorList>
    </citation>
    <scope>NUCLEOTIDE SEQUENCE [LARGE SCALE GENOMIC DNA]</scope>
    <source>
        <strain evidence="2 6">LSS31</strain>
        <strain evidence="3 7">LSS48</strain>
        <strain evidence="4 5">SS975</strain>
    </source>
</reference>
<evidence type="ECO:0000313" key="2">
    <source>
        <dbReference type="EMBL" id="CYU44043.1"/>
    </source>
</evidence>
<dbReference type="AlphaFoldDB" id="A0A0Z8DL58"/>
<dbReference type="EMBL" id="FIGG01000002">
    <property type="protein sequence ID" value="CYU44043.1"/>
    <property type="molecule type" value="Genomic_DNA"/>
</dbReference>
<feature type="transmembrane region" description="Helical" evidence="1">
    <location>
        <begin position="7"/>
        <end position="23"/>
    </location>
</feature>
<accession>A0A0Z8DL58</accession>
<dbReference type="EMBL" id="FIGO01000015">
    <property type="protein sequence ID" value="CYV09564.1"/>
    <property type="molecule type" value="Genomic_DNA"/>
</dbReference>